<reference evidence="3 4" key="1">
    <citation type="submission" date="2018-08" db="EMBL/GenBank/DDBJ databases">
        <title>A genome reference for cultivated species of the human gut microbiota.</title>
        <authorList>
            <person name="Zou Y."/>
            <person name="Xue W."/>
            <person name="Luo G."/>
        </authorList>
    </citation>
    <scope>NUCLEOTIDE SEQUENCE [LARGE SCALE GENOMIC DNA]</scope>
    <source>
        <strain evidence="2 4">OM08-13BH</strain>
        <strain evidence="1 3">TM05-16</strain>
    </source>
</reference>
<gene>
    <name evidence="2" type="ORF">DXC16_03290</name>
    <name evidence="1" type="ORF">DXD46_02125</name>
</gene>
<evidence type="ECO:0000313" key="2">
    <source>
        <dbReference type="EMBL" id="RGM47110.1"/>
    </source>
</evidence>
<organism evidence="1 3">
    <name type="scientific">Phocaeicola vulgatus</name>
    <name type="common">Bacteroides vulgatus</name>
    <dbReference type="NCBI Taxonomy" id="821"/>
    <lineage>
        <taxon>Bacteria</taxon>
        <taxon>Pseudomonadati</taxon>
        <taxon>Bacteroidota</taxon>
        <taxon>Bacteroidia</taxon>
        <taxon>Bacteroidales</taxon>
        <taxon>Bacteroidaceae</taxon>
        <taxon>Phocaeicola</taxon>
    </lineage>
</organism>
<protein>
    <submittedName>
        <fullName evidence="1">Uncharacterized protein</fullName>
    </submittedName>
</protein>
<sequence>MKDSISSFFLGKVDTVSIDKVTIDLKVSILGDTILYSVSNEERSTEEDNQNCISYAFENLFESNGIKSAPLCCQFTLITDNSSADLLLNKFCDPYTSLGIGLPDSLQNKSLIVCYDKNKALIHMAFYYNNSFYSKNGGGVLHTVYKRFSDIKRHYPEIKYIRTYKIKAQYQKQNNETFSSLPAA</sequence>
<proteinExistence type="predicted"/>
<evidence type="ECO:0000313" key="1">
    <source>
        <dbReference type="EMBL" id="RGJ91883.1"/>
    </source>
</evidence>
<dbReference type="Proteomes" id="UP000261003">
    <property type="component" value="Unassembled WGS sequence"/>
</dbReference>
<dbReference type="AlphaFoldDB" id="A0A396FGL3"/>
<comment type="caution">
    <text evidence="1">The sequence shown here is derived from an EMBL/GenBank/DDBJ whole genome shotgun (WGS) entry which is preliminary data.</text>
</comment>
<dbReference type="EMBL" id="QSPP01000002">
    <property type="protein sequence ID" value="RGJ91883.1"/>
    <property type="molecule type" value="Genomic_DNA"/>
</dbReference>
<dbReference type="Proteomes" id="UP000260640">
    <property type="component" value="Unassembled WGS sequence"/>
</dbReference>
<evidence type="ECO:0000313" key="3">
    <source>
        <dbReference type="Proteomes" id="UP000260640"/>
    </source>
</evidence>
<name>A0A396FGL3_PHOVU</name>
<evidence type="ECO:0000313" key="4">
    <source>
        <dbReference type="Proteomes" id="UP000261003"/>
    </source>
</evidence>
<accession>A0A396FGL3</accession>
<dbReference type="EMBL" id="QSTG01000003">
    <property type="protein sequence ID" value="RGM47110.1"/>
    <property type="molecule type" value="Genomic_DNA"/>
</dbReference>